<dbReference type="KEGG" id="mmag:MMAD_12610"/>
<keyword evidence="2" id="KW-0812">Transmembrane</keyword>
<dbReference type="Gene3D" id="6.10.250.1300">
    <property type="match status" value="1"/>
</dbReference>
<dbReference type="Pfam" id="PF16751">
    <property type="entry name" value="RsdA_SigD_bd"/>
    <property type="match status" value="1"/>
</dbReference>
<feature type="region of interest" description="Disordered" evidence="1">
    <location>
        <begin position="218"/>
        <end position="393"/>
    </location>
</feature>
<dbReference type="EMBL" id="AP022610">
    <property type="protein sequence ID" value="BBZ26966.1"/>
    <property type="molecule type" value="Genomic_DNA"/>
</dbReference>
<sequence>MPDFGRWTNNGGDPSLNEIARVDQFFEALASSQPVYSTDREEAELAFLLSGWRDDVREAPVTTPVSTGAAVDALRAGLSGRTARRSFAVVGSVAAAVLCIGGFGTAVYGSGPGDTLYGMRSAIFGQAEATRDEQVSLASAQLAQVQQLIDAGQWQQAQDKLVAVSTAVQGVGPVDQKQQLVEQWNALTYKVVEQDPAATLPPPGQPLPVLPSSPLTWLPVPTADATTSASTTSSTSATSTTSETPTSDTSPTSPTETTAPSDSSSSAATSPATSSATTTPSSPSSATPSPTSTAPSVTSPTTSSAAATPPPTSATASTAAPASTPAAPASSSASTATTTTTTTTTTTSVVEPSPPPSTSAAAPAPAPRAQSGPPSQPAERPVAPTTTTVLPPR</sequence>
<protein>
    <recommendedName>
        <fullName evidence="3">Anti-sigma-D factor RsdA sigma factor binding region domain-containing protein</fullName>
    </recommendedName>
</protein>
<dbReference type="Proteomes" id="UP000466517">
    <property type="component" value="Chromosome"/>
</dbReference>
<reference evidence="4 5" key="1">
    <citation type="journal article" date="2019" name="Emerg. Microbes Infect.">
        <title>Comprehensive subspecies identification of 175 nontuberculous mycobacteria species based on 7547 genomic profiles.</title>
        <authorList>
            <person name="Matsumoto Y."/>
            <person name="Kinjo T."/>
            <person name="Motooka D."/>
            <person name="Nabeya D."/>
            <person name="Jung N."/>
            <person name="Uechi K."/>
            <person name="Horii T."/>
            <person name="Iida T."/>
            <person name="Fujita J."/>
            <person name="Nakamura S."/>
        </authorList>
    </citation>
    <scope>NUCLEOTIDE SEQUENCE [LARGE SCALE GENOMIC DNA]</scope>
    <source>
        <strain evidence="4 5">JCM 13574</strain>
    </source>
</reference>
<evidence type="ECO:0000256" key="1">
    <source>
        <dbReference type="SAM" id="MobiDB-lite"/>
    </source>
</evidence>
<evidence type="ECO:0000313" key="5">
    <source>
        <dbReference type="Proteomes" id="UP000466517"/>
    </source>
</evidence>
<evidence type="ECO:0000256" key="2">
    <source>
        <dbReference type="SAM" id="Phobius"/>
    </source>
</evidence>
<keyword evidence="2" id="KW-1133">Transmembrane helix</keyword>
<organism evidence="4 5">
    <name type="scientific">Mycolicibacterium madagascariense</name>
    <dbReference type="NCBI Taxonomy" id="212765"/>
    <lineage>
        <taxon>Bacteria</taxon>
        <taxon>Bacillati</taxon>
        <taxon>Actinomycetota</taxon>
        <taxon>Actinomycetes</taxon>
        <taxon>Mycobacteriales</taxon>
        <taxon>Mycobacteriaceae</taxon>
        <taxon>Mycolicibacterium</taxon>
    </lineage>
</organism>
<gene>
    <name evidence="4" type="ORF">MMAD_12610</name>
</gene>
<name>A0A7I7XBE0_9MYCO</name>
<dbReference type="RefSeq" id="WP_163734021.1">
    <property type="nucleotide sequence ID" value="NZ_AP022610.1"/>
</dbReference>
<keyword evidence="5" id="KW-1185">Reference proteome</keyword>
<feature type="transmembrane region" description="Helical" evidence="2">
    <location>
        <begin position="87"/>
        <end position="109"/>
    </location>
</feature>
<accession>A0A7I7XBE0</accession>
<proteinExistence type="predicted"/>
<dbReference type="AlphaFoldDB" id="A0A7I7XBE0"/>
<evidence type="ECO:0000313" key="4">
    <source>
        <dbReference type="EMBL" id="BBZ26966.1"/>
    </source>
</evidence>
<feature type="compositionally biased region" description="Low complexity" evidence="1">
    <location>
        <begin position="218"/>
        <end position="351"/>
    </location>
</feature>
<dbReference type="InterPro" id="IPR031928">
    <property type="entry name" value="RsdA_SigD-bd"/>
</dbReference>
<feature type="compositionally biased region" description="Low complexity" evidence="1">
    <location>
        <begin position="381"/>
        <end position="393"/>
    </location>
</feature>
<feature type="domain" description="Anti-sigma-D factor RsdA sigma factor binding region" evidence="3">
    <location>
        <begin position="15"/>
        <end position="60"/>
    </location>
</feature>
<evidence type="ECO:0000259" key="3">
    <source>
        <dbReference type="Pfam" id="PF16751"/>
    </source>
</evidence>
<keyword evidence="2" id="KW-0472">Membrane</keyword>